<dbReference type="InterPro" id="IPR001789">
    <property type="entry name" value="Sig_transdc_resp-reg_receiver"/>
</dbReference>
<sequence>MYNCLLVDDERLARSELKRLLKMHPQCVITAEASSGEEALQQLTSHKIDLVFLDIQMPGLTGLQLAEHIPANTQFIFCTAFNSFALDAFELNAVDYLLKPIAPERLAKALQKLRPANDNNHATVHYLAEQHGILLKFGDSQRVVRLNEISRFESIGNHAAVYTPYGKSFIHSSLAKIEQKLDPELFFKASRADIVRISAIRHIEPSIAEGGLVAILQDGQQVDVSRRQAQQLKQQFSAF</sequence>
<dbReference type="RefSeq" id="WP_305976477.1">
    <property type="nucleotide sequence ID" value="NZ_JAPJDZ010000036.1"/>
</dbReference>
<dbReference type="PANTHER" id="PTHR37299">
    <property type="entry name" value="TRANSCRIPTIONAL REGULATOR-RELATED"/>
    <property type="match status" value="1"/>
</dbReference>
<dbReference type="InterPro" id="IPR011006">
    <property type="entry name" value="CheY-like_superfamily"/>
</dbReference>
<evidence type="ECO:0000313" key="6">
    <source>
        <dbReference type="Proteomes" id="UP001231109"/>
    </source>
</evidence>
<accession>A0ABT9I0V8</accession>
<feature type="domain" description="HTH LytTR-type" evidence="4">
    <location>
        <begin position="133"/>
        <end position="238"/>
    </location>
</feature>
<gene>
    <name evidence="5" type="ORF">ORJ04_13755</name>
</gene>
<dbReference type="PANTHER" id="PTHR37299:SF1">
    <property type="entry name" value="STAGE 0 SPORULATION PROTEIN A HOMOLOG"/>
    <property type="match status" value="1"/>
</dbReference>
<dbReference type="SMART" id="SM00850">
    <property type="entry name" value="LytTR"/>
    <property type="match status" value="1"/>
</dbReference>
<reference evidence="5 6" key="1">
    <citation type="submission" date="2022-11" db="EMBL/GenBank/DDBJ databases">
        <title>Viruses from the air-sea interface of a natural surface slick.</title>
        <authorList>
            <person name="Rahlff J."/>
            <person name="Holmfeldt K."/>
        </authorList>
    </citation>
    <scope>NUCLEOTIDE SEQUENCE [LARGE SCALE GENOMIC DNA]</scope>
    <source>
        <strain evidence="5 6">SMS4</strain>
    </source>
</reference>
<dbReference type="PROSITE" id="PS50930">
    <property type="entry name" value="HTH_LYTTR"/>
    <property type="match status" value="1"/>
</dbReference>
<dbReference type="Gene3D" id="2.40.50.1020">
    <property type="entry name" value="LytTr DNA-binding domain"/>
    <property type="match status" value="1"/>
</dbReference>
<keyword evidence="1" id="KW-0902">Two-component regulatory system</keyword>
<keyword evidence="6" id="KW-1185">Reference proteome</keyword>
<feature type="domain" description="Response regulatory" evidence="3">
    <location>
        <begin position="3"/>
        <end position="114"/>
    </location>
</feature>
<dbReference type="InterPro" id="IPR046947">
    <property type="entry name" value="LytR-like"/>
</dbReference>
<dbReference type="EMBL" id="JAPJDZ010000036">
    <property type="protein sequence ID" value="MDP5137014.1"/>
    <property type="molecule type" value="Genomic_DNA"/>
</dbReference>
<dbReference type="SMART" id="SM00448">
    <property type="entry name" value="REC"/>
    <property type="match status" value="1"/>
</dbReference>
<organism evidence="5 6">
    <name type="scientific">Rheinheimera baltica</name>
    <dbReference type="NCBI Taxonomy" id="67576"/>
    <lineage>
        <taxon>Bacteria</taxon>
        <taxon>Pseudomonadati</taxon>
        <taxon>Pseudomonadota</taxon>
        <taxon>Gammaproteobacteria</taxon>
        <taxon>Chromatiales</taxon>
        <taxon>Chromatiaceae</taxon>
        <taxon>Rheinheimera</taxon>
    </lineage>
</organism>
<evidence type="ECO:0000259" key="4">
    <source>
        <dbReference type="PROSITE" id="PS50930"/>
    </source>
</evidence>
<keyword evidence="2" id="KW-0597">Phosphoprotein</keyword>
<dbReference type="Pfam" id="PF04397">
    <property type="entry name" value="LytTR"/>
    <property type="match status" value="1"/>
</dbReference>
<feature type="modified residue" description="4-aspartylphosphate" evidence="2">
    <location>
        <position position="54"/>
    </location>
</feature>
<name>A0ABT9I0V8_9GAMM</name>
<dbReference type="InterPro" id="IPR007492">
    <property type="entry name" value="LytTR_DNA-bd_dom"/>
</dbReference>
<proteinExistence type="predicted"/>
<dbReference type="PROSITE" id="PS50110">
    <property type="entry name" value="RESPONSE_REGULATORY"/>
    <property type="match status" value="1"/>
</dbReference>
<evidence type="ECO:0000313" key="5">
    <source>
        <dbReference type="EMBL" id="MDP5137014.1"/>
    </source>
</evidence>
<dbReference type="Pfam" id="PF00072">
    <property type="entry name" value="Response_reg"/>
    <property type="match status" value="1"/>
</dbReference>
<evidence type="ECO:0000259" key="3">
    <source>
        <dbReference type="PROSITE" id="PS50110"/>
    </source>
</evidence>
<evidence type="ECO:0000256" key="2">
    <source>
        <dbReference type="PROSITE-ProRule" id="PRU00169"/>
    </source>
</evidence>
<dbReference type="Proteomes" id="UP001231109">
    <property type="component" value="Unassembled WGS sequence"/>
</dbReference>
<evidence type="ECO:0000256" key="1">
    <source>
        <dbReference type="ARBA" id="ARBA00023012"/>
    </source>
</evidence>
<dbReference type="SUPFAM" id="SSF52172">
    <property type="entry name" value="CheY-like"/>
    <property type="match status" value="1"/>
</dbReference>
<dbReference type="Gene3D" id="3.40.50.2300">
    <property type="match status" value="1"/>
</dbReference>
<comment type="caution">
    <text evidence="5">The sequence shown here is derived from an EMBL/GenBank/DDBJ whole genome shotgun (WGS) entry which is preliminary data.</text>
</comment>
<protein>
    <submittedName>
        <fullName evidence="5">Response regulator</fullName>
    </submittedName>
</protein>